<name>A0A0A9YJX9_LYGHE</name>
<dbReference type="SUPFAM" id="SSF52949">
    <property type="entry name" value="Macro domain-like"/>
    <property type="match status" value="1"/>
</dbReference>
<dbReference type="Gene3D" id="3.40.220.10">
    <property type="entry name" value="Leucine Aminopeptidase, subunit E, domain 1"/>
    <property type="match status" value="1"/>
</dbReference>
<dbReference type="PANTHER" id="PTHR11963">
    <property type="entry name" value="LEUCINE AMINOPEPTIDASE-RELATED"/>
    <property type="match status" value="1"/>
</dbReference>
<evidence type="ECO:0000256" key="11">
    <source>
        <dbReference type="ARBA" id="ARBA00031564"/>
    </source>
</evidence>
<feature type="domain" description="Peptidase M17 leucyl aminopeptidase N-terminal" evidence="16">
    <location>
        <begin position="100"/>
        <end position="189"/>
    </location>
</feature>
<dbReference type="GO" id="GO:0070006">
    <property type="term" value="F:metalloaminopeptidase activity"/>
    <property type="evidence" value="ECO:0007669"/>
    <property type="project" value="InterPro"/>
</dbReference>
<dbReference type="GO" id="GO:0005737">
    <property type="term" value="C:cytoplasm"/>
    <property type="evidence" value="ECO:0007669"/>
    <property type="project" value="InterPro"/>
</dbReference>
<evidence type="ECO:0000256" key="7">
    <source>
        <dbReference type="ARBA" id="ARBA00023625"/>
    </source>
</evidence>
<evidence type="ECO:0000256" key="10">
    <source>
        <dbReference type="ARBA" id="ARBA00030997"/>
    </source>
</evidence>
<gene>
    <name evidence="17" type="primary">LAP3_10</name>
    <name evidence="17" type="ORF">CM83_24432</name>
</gene>
<reference evidence="17" key="1">
    <citation type="journal article" date="2014" name="PLoS ONE">
        <title>Transcriptome-Based Identification of ABC Transporters in the Western Tarnished Plant Bug Lygus hesperus.</title>
        <authorList>
            <person name="Hull J.J."/>
            <person name="Chaney K."/>
            <person name="Geib S.M."/>
            <person name="Fabrick J.A."/>
            <person name="Brent C.S."/>
            <person name="Walsh D."/>
            <person name="Lavine L.C."/>
        </authorList>
    </citation>
    <scope>NUCLEOTIDE SEQUENCE</scope>
</reference>
<dbReference type="GO" id="GO:0030145">
    <property type="term" value="F:manganese ion binding"/>
    <property type="evidence" value="ECO:0007669"/>
    <property type="project" value="InterPro"/>
</dbReference>
<protein>
    <recommendedName>
        <fullName evidence="2">Cytosol aminopeptidase</fullName>
        <ecNumber evidence="7">3.4.13.23</ecNumber>
    </recommendedName>
    <alternativeName>
        <fullName evidence="10">Cysteinylglycine-S-conjugate dipeptidase</fullName>
    </alternativeName>
    <alternativeName>
        <fullName evidence="11">Leucine aminopeptidase 3</fullName>
    </alternativeName>
    <alternativeName>
        <fullName evidence="9">Proline aminopeptidase</fullName>
    </alternativeName>
    <alternativeName>
        <fullName evidence="8">Prolyl aminopeptidase</fullName>
    </alternativeName>
</protein>
<keyword evidence="3 17" id="KW-0031">Aminopeptidase</keyword>
<evidence type="ECO:0000256" key="1">
    <source>
        <dbReference type="ARBA" id="ARBA00009528"/>
    </source>
</evidence>
<organism evidence="17">
    <name type="scientific">Lygus hesperus</name>
    <name type="common">Western plant bug</name>
    <dbReference type="NCBI Taxonomy" id="30085"/>
    <lineage>
        <taxon>Eukaryota</taxon>
        <taxon>Metazoa</taxon>
        <taxon>Ecdysozoa</taxon>
        <taxon>Arthropoda</taxon>
        <taxon>Hexapoda</taxon>
        <taxon>Insecta</taxon>
        <taxon>Pterygota</taxon>
        <taxon>Neoptera</taxon>
        <taxon>Paraneoptera</taxon>
        <taxon>Hemiptera</taxon>
        <taxon>Heteroptera</taxon>
        <taxon>Panheteroptera</taxon>
        <taxon>Cimicomorpha</taxon>
        <taxon>Miridae</taxon>
        <taxon>Mirini</taxon>
        <taxon>Lygus</taxon>
    </lineage>
</organism>
<dbReference type="GO" id="GO:0006508">
    <property type="term" value="P:proteolysis"/>
    <property type="evidence" value="ECO:0007669"/>
    <property type="project" value="UniProtKB-KW"/>
</dbReference>
<evidence type="ECO:0000256" key="2">
    <source>
        <dbReference type="ARBA" id="ARBA00014190"/>
    </source>
</evidence>
<dbReference type="Pfam" id="PF00883">
    <property type="entry name" value="Peptidase_M17"/>
    <property type="match status" value="1"/>
</dbReference>
<comment type="catalytic activity">
    <reaction evidence="6">
        <text>an S-substituted L-cysteinylglycine + H2O = an S-substituted L-cysteine + glycine</text>
        <dbReference type="Rhea" id="RHEA:60444"/>
        <dbReference type="ChEBI" id="CHEBI:15377"/>
        <dbReference type="ChEBI" id="CHEBI:57305"/>
        <dbReference type="ChEBI" id="CHEBI:58717"/>
        <dbReference type="ChEBI" id="CHEBI:143103"/>
        <dbReference type="EC" id="3.4.13.23"/>
    </reaction>
    <physiologicalReaction direction="left-to-right" evidence="6">
        <dbReference type="Rhea" id="RHEA:60445"/>
    </physiologicalReaction>
</comment>
<evidence type="ECO:0000256" key="8">
    <source>
        <dbReference type="ARBA" id="ARBA00029605"/>
    </source>
</evidence>
<evidence type="ECO:0000313" key="17">
    <source>
        <dbReference type="EMBL" id="JAG32484.1"/>
    </source>
</evidence>
<dbReference type="Gene3D" id="3.40.630.10">
    <property type="entry name" value="Zn peptidases"/>
    <property type="match status" value="1"/>
</dbReference>
<dbReference type="EC" id="3.4.13.23" evidence="7"/>
<comment type="similarity">
    <text evidence="1">Belongs to the peptidase M17 family.</text>
</comment>
<dbReference type="Pfam" id="PF02789">
    <property type="entry name" value="Peptidase_M17_N"/>
    <property type="match status" value="1"/>
</dbReference>
<evidence type="ECO:0000256" key="3">
    <source>
        <dbReference type="ARBA" id="ARBA00022438"/>
    </source>
</evidence>
<keyword evidence="4" id="KW-0645">Protease</keyword>
<feature type="domain" description="Cytosol aminopeptidase" evidence="15">
    <location>
        <begin position="220"/>
        <end position="530"/>
    </location>
</feature>
<dbReference type="PANTHER" id="PTHR11963:SF25">
    <property type="entry name" value="CYTOSOL AMINOPEPTIDASE"/>
    <property type="match status" value="1"/>
</dbReference>
<evidence type="ECO:0000256" key="4">
    <source>
        <dbReference type="ARBA" id="ARBA00022670"/>
    </source>
</evidence>
<evidence type="ECO:0000259" key="16">
    <source>
        <dbReference type="Pfam" id="PF02789"/>
    </source>
</evidence>
<reference evidence="17" key="2">
    <citation type="submission" date="2014-07" db="EMBL/GenBank/DDBJ databases">
        <authorList>
            <person name="Hull J."/>
        </authorList>
    </citation>
    <scope>NUCLEOTIDE SEQUENCE</scope>
</reference>
<dbReference type="InterPro" id="IPR000819">
    <property type="entry name" value="Peptidase_M17_C"/>
</dbReference>
<dbReference type="AlphaFoldDB" id="A0A0A9YJX9"/>
<accession>A0A0A9YJX9</accession>
<dbReference type="SUPFAM" id="SSF53187">
    <property type="entry name" value="Zn-dependent exopeptidases"/>
    <property type="match status" value="1"/>
</dbReference>
<comment type="function">
    <text evidence="12">Cytosolic metallopeptidase that catalyzes the removal of unsubstituted N-terminal hydrophobic amino acids from various peptides. The presence of Zn(2+) ions is essential for the peptidase activity, and the association with other cofactors can modulate the substrate spectificity of the enzyme. For instance, in the presence of Mn(2+), it displays a specific Cys-Gly hydrolyzing activity of Cys-Gly-S-conjugates. Involved in the metabolism of glutathione and in the degradation of glutathione S-conjugates, which may play a role in the control of the cell redox status.</text>
</comment>
<dbReference type="EMBL" id="GBHO01011120">
    <property type="protein sequence ID" value="JAG32484.1"/>
    <property type="molecule type" value="Transcribed_RNA"/>
</dbReference>
<dbReference type="InterPro" id="IPR008283">
    <property type="entry name" value="Peptidase_M17_N"/>
</dbReference>
<evidence type="ECO:0000256" key="9">
    <source>
        <dbReference type="ARBA" id="ARBA00030930"/>
    </source>
</evidence>
<evidence type="ECO:0000256" key="14">
    <source>
        <dbReference type="ARBA" id="ARBA00049107"/>
    </source>
</evidence>
<dbReference type="InterPro" id="IPR011356">
    <property type="entry name" value="Leucine_aapep/pepB"/>
</dbReference>
<evidence type="ECO:0000259" key="15">
    <source>
        <dbReference type="Pfam" id="PF00883"/>
    </source>
</evidence>
<dbReference type="InterPro" id="IPR043472">
    <property type="entry name" value="Macro_dom-like"/>
</dbReference>
<proteinExistence type="inferred from homology"/>
<evidence type="ECO:0000256" key="12">
    <source>
        <dbReference type="ARBA" id="ARBA00045966"/>
    </source>
</evidence>
<comment type="catalytic activity">
    <reaction evidence="14">
        <text>L-cysteinylglycine + H2O = L-cysteine + glycine</text>
        <dbReference type="Rhea" id="RHEA:28783"/>
        <dbReference type="ChEBI" id="CHEBI:15377"/>
        <dbReference type="ChEBI" id="CHEBI:35235"/>
        <dbReference type="ChEBI" id="CHEBI:57305"/>
        <dbReference type="ChEBI" id="CHEBI:61694"/>
    </reaction>
    <physiologicalReaction direction="left-to-right" evidence="14">
        <dbReference type="Rhea" id="RHEA:28784"/>
    </physiologicalReaction>
</comment>
<evidence type="ECO:0000256" key="6">
    <source>
        <dbReference type="ARBA" id="ARBA00023511"/>
    </source>
</evidence>
<evidence type="ECO:0000256" key="13">
    <source>
        <dbReference type="ARBA" id="ARBA00047881"/>
    </source>
</evidence>
<evidence type="ECO:0000256" key="5">
    <source>
        <dbReference type="ARBA" id="ARBA00022801"/>
    </source>
</evidence>
<comment type="catalytic activity">
    <reaction evidence="13">
        <text>S-benzyl-L-cysteinylglycine + H2O = S-benzyl-L-cysteine + glycine</text>
        <dbReference type="Rhea" id="RHEA:62568"/>
        <dbReference type="ChEBI" id="CHEBI:15377"/>
        <dbReference type="ChEBI" id="CHEBI:57305"/>
        <dbReference type="ChEBI" id="CHEBI:145802"/>
        <dbReference type="ChEBI" id="CHEBI:145803"/>
    </reaction>
    <physiologicalReaction direction="left-to-right" evidence="13">
        <dbReference type="Rhea" id="RHEA:62569"/>
    </physiologicalReaction>
</comment>
<dbReference type="PRINTS" id="PR00481">
    <property type="entry name" value="LAMNOPPTDASE"/>
</dbReference>
<keyword evidence="5" id="KW-0378">Hydrolase</keyword>
<sequence length="543" mass="59462">MSLIKPALRGLSRSQIVRLQSTFPKINHAWVQDFSMPDHCPGTEAASSGKALVLGMYGKCDEEGESNMNNVVFTATASKYNDYSCLELFKQLKASSTPLALGESRMFFNVEPSFPITVMVGLGNMCYGYNKIEQRDEAKEAVRIAVGAGCRAAQDLGVGKIYIESFGYTEAAAEGAGLALWLYQDLKNKRKRKVIPHLGLYDDCDWTAWQVGLEKAAAQNLARQLQEAPSNLTTPILFTMMALDELCKTGISAEVRVENWIVENRMDAFLAVAKGSFEQPIFLELVYNGCDPCTPPIVMVGEGITYDSGGLCLKRDAKELDLGRGDIGGAASVIATMRSIASMNLPMNVRALIPLCENMPGAGAFKPGDIVRAMNGKNILVENTEFEGQLLLADALSYAQKYRPKFIIDIASLTRETQYLMGTAATSVFTNDDNLWASVKAASIHTGDRVWRLPLWEAYDEQVALGHNGADLVNSPIGDHAYTAAAAAFLSHFICYNKWIHLDTTAVMIETGETTYLRKGMSGRPTRTIVEMMAMLACRPPEC</sequence>